<dbReference type="InterPro" id="IPR046960">
    <property type="entry name" value="PPR_At4g14850-like_plant"/>
</dbReference>
<dbReference type="PANTHER" id="PTHR47926">
    <property type="entry name" value="PENTATRICOPEPTIDE REPEAT-CONTAINING PROTEIN"/>
    <property type="match status" value="1"/>
</dbReference>
<keyword evidence="1" id="KW-0677">Repeat</keyword>
<dbReference type="Proteomes" id="UP001141806">
    <property type="component" value="Unassembled WGS sequence"/>
</dbReference>
<evidence type="ECO:0000256" key="1">
    <source>
        <dbReference type="ARBA" id="ARBA00022737"/>
    </source>
</evidence>
<protein>
    <recommendedName>
        <fullName evidence="5">Pentatricopeptide repeat-containing protein</fullName>
    </recommendedName>
</protein>
<dbReference type="GO" id="GO:0003723">
    <property type="term" value="F:RNA binding"/>
    <property type="evidence" value="ECO:0007669"/>
    <property type="project" value="InterPro"/>
</dbReference>
<dbReference type="Pfam" id="PF01535">
    <property type="entry name" value="PPR"/>
    <property type="match status" value="3"/>
</dbReference>
<dbReference type="InterPro" id="IPR002885">
    <property type="entry name" value="PPR_rpt"/>
</dbReference>
<dbReference type="InterPro" id="IPR011990">
    <property type="entry name" value="TPR-like_helical_dom_sf"/>
</dbReference>
<proteinExistence type="predicted"/>
<organism evidence="3 4">
    <name type="scientific">Protea cynaroides</name>
    <dbReference type="NCBI Taxonomy" id="273540"/>
    <lineage>
        <taxon>Eukaryota</taxon>
        <taxon>Viridiplantae</taxon>
        <taxon>Streptophyta</taxon>
        <taxon>Embryophyta</taxon>
        <taxon>Tracheophyta</taxon>
        <taxon>Spermatophyta</taxon>
        <taxon>Magnoliopsida</taxon>
        <taxon>Proteales</taxon>
        <taxon>Proteaceae</taxon>
        <taxon>Protea</taxon>
    </lineage>
</organism>
<keyword evidence="4" id="KW-1185">Reference proteome</keyword>
<evidence type="ECO:0008006" key="5">
    <source>
        <dbReference type="Google" id="ProtNLM"/>
    </source>
</evidence>
<dbReference type="FunFam" id="1.25.40.10:FF:000090">
    <property type="entry name" value="Pentatricopeptide repeat-containing protein, chloroplastic"/>
    <property type="match status" value="1"/>
</dbReference>
<dbReference type="InterPro" id="IPR046848">
    <property type="entry name" value="E_motif"/>
</dbReference>
<feature type="repeat" description="PPR" evidence="2">
    <location>
        <begin position="68"/>
        <end position="103"/>
    </location>
</feature>
<dbReference type="NCBIfam" id="TIGR00756">
    <property type="entry name" value="PPR"/>
    <property type="match status" value="4"/>
</dbReference>
<dbReference type="Gene3D" id="1.25.40.10">
    <property type="entry name" value="Tetratricopeptide repeat domain"/>
    <property type="match status" value="5"/>
</dbReference>
<feature type="repeat" description="PPR" evidence="2">
    <location>
        <begin position="272"/>
        <end position="305"/>
    </location>
</feature>
<dbReference type="PROSITE" id="PS51375">
    <property type="entry name" value="PPR"/>
    <property type="match status" value="4"/>
</dbReference>
<feature type="repeat" description="PPR" evidence="2">
    <location>
        <begin position="372"/>
        <end position="406"/>
    </location>
</feature>
<evidence type="ECO:0000256" key="2">
    <source>
        <dbReference type="PROSITE-ProRule" id="PRU00708"/>
    </source>
</evidence>
<evidence type="ECO:0000313" key="4">
    <source>
        <dbReference type="Proteomes" id="UP001141806"/>
    </source>
</evidence>
<accession>A0A9Q0HCS8</accession>
<dbReference type="AlphaFoldDB" id="A0A9Q0HCS8"/>
<gene>
    <name evidence="3" type="ORF">NE237_023792</name>
</gene>
<dbReference type="Pfam" id="PF13041">
    <property type="entry name" value="PPR_2"/>
    <property type="match status" value="2"/>
</dbReference>
<dbReference type="EMBL" id="JAMYWD010000008">
    <property type="protein sequence ID" value="KAJ4963853.1"/>
    <property type="molecule type" value="Genomic_DNA"/>
</dbReference>
<dbReference type="OrthoDB" id="609013at2759"/>
<name>A0A9Q0HCS8_9MAGN</name>
<comment type="caution">
    <text evidence="3">The sequence shown here is derived from an EMBL/GenBank/DDBJ whole genome shotgun (WGS) entry which is preliminary data.</text>
</comment>
<reference evidence="3" key="1">
    <citation type="journal article" date="2023" name="Plant J.">
        <title>The genome of the king protea, Protea cynaroides.</title>
        <authorList>
            <person name="Chang J."/>
            <person name="Duong T.A."/>
            <person name="Schoeman C."/>
            <person name="Ma X."/>
            <person name="Roodt D."/>
            <person name="Barker N."/>
            <person name="Li Z."/>
            <person name="Van de Peer Y."/>
            <person name="Mizrachi E."/>
        </authorList>
    </citation>
    <scope>NUCLEOTIDE SEQUENCE</scope>
    <source>
        <tissue evidence="3">Young leaves</tissue>
    </source>
</reference>
<sequence length="599" mass="66866">MNAKKLLRSSHFYLIPPIIPNPSRRAHRFISFLGPSILATKTSVINSYCERYMLNEARQLFDEIPERDVVAWTAMITGYTSCGRHHQAWMLFRNMTREESVEPNSFTISSVLKACKGLESCPSGAMVHGLAIKYGLDGSLYVENTLMDMYATCSASMDEACMVFHQMHMTNEVSWTTMITAYTHRGDGFSGLRVFRHMLQEEVELNPYSCSIAIRACAATGYYSFGKQIRALVIKYGLESNLPIGNSIVDMYCRCHSLSEANQYFLEMFQRDLTTWNTLIAGFERSGSIGSLYIFSQMVSQGLSPNCFTFTSLAAACASMTVLSSGQQVHGGIIRRGFERNLALANALLDMYAKCGNIADSYKIFSEMPLRDVVSWTSMMIGYGTHGYGKEAIGLFDQMVDSGIRPDEVVFVGVLSACSHAGLVGEGLKYFNSMVTGYGITPNQEIYGCVVDLLGRAGKVREAYELIENMPFKPDESVWGALLGACKAYGDSNLGRVAAQNLLDLRPSCTETYVILSNIYAADGKWGEFAKTRKLIRRMGDRKEAGRSWIEVRNEVYTFVVGEKVGPHIELVYRALKILVQQMKEAGYVPDSDYLLYDF</sequence>
<dbReference type="PANTHER" id="PTHR47926:SF448">
    <property type="entry name" value="PENTACOTRIPEPTIDE-REPEAT REGION OF PRORP DOMAIN-CONTAINING PROTEIN"/>
    <property type="match status" value="1"/>
</dbReference>
<feature type="repeat" description="PPR" evidence="2">
    <location>
        <begin position="171"/>
        <end position="205"/>
    </location>
</feature>
<dbReference type="FunFam" id="1.25.40.10:FF:000353">
    <property type="entry name" value="Pentatricopeptide repeat-containing protein At4g39530"/>
    <property type="match status" value="1"/>
</dbReference>
<dbReference type="GO" id="GO:0009451">
    <property type="term" value="P:RNA modification"/>
    <property type="evidence" value="ECO:0007669"/>
    <property type="project" value="InterPro"/>
</dbReference>
<dbReference type="Pfam" id="PF20431">
    <property type="entry name" value="E_motif"/>
    <property type="match status" value="1"/>
</dbReference>
<evidence type="ECO:0000313" key="3">
    <source>
        <dbReference type="EMBL" id="KAJ4963853.1"/>
    </source>
</evidence>